<accession>A0AAD7C5B8</accession>
<evidence type="ECO:0008006" key="3">
    <source>
        <dbReference type="Google" id="ProtNLM"/>
    </source>
</evidence>
<dbReference type="EMBL" id="JARKIF010000005">
    <property type="protein sequence ID" value="KAJ7639245.1"/>
    <property type="molecule type" value="Genomic_DNA"/>
</dbReference>
<proteinExistence type="predicted"/>
<comment type="caution">
    <text evidence="1">The sequence shown here is derived from an EMBL/GenBank/DDBJ whole genome shotgun (WGS) entry which is preliminary data.</text>
</comment>
<name>A0AAD7C5B8_9AGAR</name>
<dbReference type="AlphaFoldDB" id="A0AAD7C5B8"/>
<protein>
    <recommendedName>
        <fullName evidence="3">F-box domain-containing protein</fullName>
    </recommendedName>
</protein>
<evidence type="ECO:0000313" key="2">
    <source>
        <dbReference type="Proteomes" id="UP001221142"/>
    </source>
</evidence>
<organism evidence="1 2">
    <name type="scientific">Roridomyces roridus</name>
    <dbReference type="NCBI Taxonomy" id="1738132"/>
    <lineage>
        <taxon>Eukaryota</taxon>
        <taxon>Fungi</taxon>
        <taxon>Dikarya</taxon>
        <taxon>Basidiomycota</taxon>
        <taxon>Agaricomycotina</taxon>
        <taxon>Agaricomycetes</taxon>
        <taxon>Agaricomycetidae</taxon>
        <taxon>Agaricales</taxon>
        <taxon>Marasmiineae</taxon>
        <taxon>Mycenaceae</taxon>
        <taxon>Roridomyces</taxon>
    </lineage>
</organism>
<sequence>MPTEFQAAAISSAIERARTHLICARSSIELQAFIESHKAILAPIRRVPNEILAEFFVHCMDVTKPLDPKKGEAWVVSRVCRRWRAVAIACPELWLHFVLPKKPIKHLRDFVRIQLGRAPYPSSLSIRLHKGPQDVMDLFFVAHTQWDEVVLHTNSALAQFARRARNTGTPFPRLKKLEVNDDWSSRLLEGEDRGAYFGLVQSLPALTNLFLDARTELFPKQLVLPWSHLQHCTLWSFVTSDVLWILALLPPSASVIIRGIHDERAFPHSQTASLQASKTWSKISTLEFDNCSRLFTTTLLQVLHVPSLRKLAFRHDRGKSSAATLGEVADFLDRSGCVLEHLRVGGVPLSDAGVLGILDRGHGAMWTNELIRLDVHWITDLRETLEALGRGTAEGSVLLPNLGTLAVRGTSAFESVDVLGLLKSRNPTVRRLPFGRWQWEFPDLPEIGDGLEKELEVVILEDE</sequence>
<evidence type="ECO:0000313" key="1">
    <source>
        <dbReference type="EMBL" id="KAJ7639245.1"/>
    </source>
</evidence>
<dbReference type="Proteomes" id="UP001221142">
    <property type="component" value="Unassembled WGS sequence"/>
</dbReference>
<gene>
    <name evidence="1" type="ORF">FB45DRAFT_1134504</name>
</gene>
<reference evidence="1" key="1">
    <citation type="submission" date="2023-03" db="EMBL/GenBank/DDBJ databases">
        <title>Massive genome expansion in bonnet fungi (Mycena s.s.) driven by repeated elements and novel gene families across ecological guilds.</title>
        <authorList>
            <consortium name="Lawrence Berkeley National Laboratory"/>
            <person name="Harder C.B."/>
            <person name="Miyauchi S."/>
            <person name="Viragh M."/>
            <person name="Kuo A."/>
            <person name="Thoen E."/>
            <person name="Andreopoulos B."/>
            <person name="Lu D."/>
            <person name="Skrede I."/>
            <person name="Drula E."/>
            <person name="Henrissat B."/>
            <person name="Morin E."/>
            <person name="Kohler A."/>
            <person name="Barry K."/>
            <person name="LaButti K."/>
            <person name="Morin E."/>
            <person name="Salamov A."/>
            <person name="Lipzen A."/>
            <person name="Mereny Z."/>
            <person name="Hegedus B."/>
            <person name="Baldrian P."/>
            <person name="Stursova M."/>
            <person name="Weitz H."/>
            <person name="Taylor A."/>
            <person name="Grigoriev I.V."/>
            <person name="Nagy L.G."/>
            <person name="Martin F."/>
            <person name="Kauserud H."/>
        </authorList>
    </citation>
    <scope>NUCLEOTIDE SEQUENCE</scope>
    <source>
        <strain evidence="1">9284</strain>
    </source>
</reference>
<keyword evidence="2" id="KW-1185">Reference proteome</keyword>